<dbReference type="InterPro" id="IPR054722">
    <property type="entry name" value="PolX-like_BBD"/>
</dbReference>
<dbReference type="SUPFAM" id="SSF57756">
    <property type="entry name" value="Retrovirus zinc finger-like domains"/>
    <property type="match status" value="1"/>
</dbReference>
<protein>
    <recommendedName>
        <fullName evidence="3">CCHC-type domain-containing protein</fullName>
    </recommendedName>
</protein>
<feature type="compositionally biased region" description="Polar residues" evidence="2">
    <location>
        <begin position="238"/>
        <end position="253"/>
    </location>
</feature>
<dbReference type="InterPro" id="IPR001878">
    <property type="entry name" value="Znf_CCHC"/>
</dbReference>
<keyword evidence="1" id="KW-0175">Coiled coil</keyword>
<dbReference type="GO" id="GO:0003676">
    <property type="term" value="F:nucleic acid binding"/>
    <property type="evidence" value="ECO:0007669"/>
    <property type="project" value="InterPro"/>
</dbReference>
<dbReference type="GO" id="GO:0008270">
    <property type="term" value="F:zinc ion binding"/>
    <property type="evidence" value="ECO:0007669"/>
    <property type="project" value="InterPro"/>
</dbReference>
<keyword evidence="5" id="KW-1185">Reference proteome</keyword>
<dbReference type="SMART" id="SM00343">
    <property type="entry name" value="ZnF_C2HC"/>
    <property type="match status" value="2"/>
</dbReference>
<dbReference type="PANTHER" id="PTHR47481:SF31">
    <property type="entry name" value="OS01G0873500 PROTEIN"/>
    <property type="match status" value="1"/>
</dbReference>
<name>A0AAV2CG11_9ROSI</name>
<feature type="domain" description="CCHC-type" evidence="3">
    <location>
        <begin position="279"/>
        <end position="295"/>
    </location>
</feature>
<proteinExistence type="predicted"/>
<evidence type="ECO:0000256" key="2">
    <source>
        <dbReference type="SAM" id="MobiDB-lite"/>
    </source>
</evidence>
<evidence type="ECO:0000256" key="1">
    <source>
        <dbReference type="SAM" id="Coils"/>
    </source>
</evidence>
<dbReference type="EMBL" id="OZ034813">
    <property type="protein sequence ID" value="CAL1354944.1"/>
    <property type="molecule type" value="Genomic_DNA"/>
</dbReference>
<dbReference type="Gene3D" id="4.10.60.10">
    <property type="entry name" value="Zinc finger, CCHC-type"/>
    <property type="match status" value="1"/>
</dbReference>
<reference evidence="4 5" key="1">
    <citation type="submission" date="2024-04" db="EMBL/GenBank/DDBJ databases">
        <authorList>
            <person name="Fracassetti M."/>
        </authorList>
    </citation>
    <scope>NUCLEOTIDE SEQUENCE [LARGE SCALE GENOMIC DNA]</scope>
</reference>
<feature type="region of interest" description="Disordered" evidence="2">
    <location>
        <begin position="220"/>
        <end position="253"/>
    </location>
</feature>
<evidence type="ECO:0000259" key="3">
    <source>
        <dbReference type="SMART" id="SM00343"/>
    </source>
</evidence>
<dbReference type="PANTHER" id="PTHR47481">
    <property type="match status" value="1"/>
</dbReference>
<feature type="domain" description="CCHC-type" evidence="3">
    <location>
        <begin position="260"/>
        <end position="276"/>
    </location>
</feature>
<sequence length="593" mass="64798">MDLDRSDVVGEKLNDSNYSLWALQFSTYAEGKSLLDILLGETACPTQPTATSESIATWRSNNARLKGWILRSVDPVVALTLRSFATAAEMWAHLRDSYAQVHPSRQFEVEFQLSLLAQGDKSIAAYYRAATNLWIEADLMTASSLTQPLSAEVKAVQKRQRMMQFLSKLRPEFEPIRATLLSRNIATLEATLPELQREERRLTTQAQVDSHLHDANAAFAASPARRGSSHPPPGVGTRPSSGSSTPASRPQFVSPTGDVRCHYCQEPGHIQPHCRVRNLCTYCKRTGHIILDCPRLKNRPPRPSGSTGHAYVAAPGGPVTRPPPQATPAPPAVIPGVSSETLDAALAQALQRILPTALNVAFPTAPNQGNNKWLLDSAAFNHMTYLRQLFSHIRPVDKLSLQVANGHHLPVSGVGTFQGSQLTLDNTLYVPKLVPNLVSVGQLAERGYRITFDGRGCLVQDPITGMTLGRGSNHGRLYQLDQFTPTVASPPLAAATTESREQAGLLSPLSNSVFSVHGSANNVWDLWHSRLGHLHTLRLREMFKNNLLPDHLDVSSIPSSRCFSCAAAKMVHLPFSSSTTSITDAFHLVHSDL</sequence>
<feature type="coiled-coil region" evidence="1">
    <location>
        <begin position="178"/>
        <end position="205"/>
    </location>
</feature>
<dbReference type="InterPro" id="IPR025724">
    <property type="entry name" value="GAG-pre-integrase_dom"/>
</dbReference>
<organism evidence="4 5">
    <name type="scientific">Linum trigynum</name>
    <dbReference type="NCBI Taxonomy" id="586398"/>
    <lineage>
        <taxon>Eukaryota</taxon>
        <taxon>Viridiplantae</taxon>
        <taxon>Streptophyta</taxon>
        <taxon>Embryophyta</taxon>
        <taxon>Tracheophyta</taxon>
        <taxon>Spermatophyta</taxon>
        <taxon>Magnoliopsida</taxon>
        <taxon>eudicotyledons</taxon>
        <taxon>Gunneridae</taxon>
        <taxon>Pentapetalae</taxon>
        <taxon>rosids</taxon>
        <taxon>fabids</taxon>
        <taxon>Malpighiales</taxon>
        <taxon>Linaceae</taxon>
        <taxon>Linum</taxon>
    </lineage>
</organism>
<gene>
    <name evidence="4" type="ORF">LTRI10_LOCUS2726</name>
</gene>
<dbReference type="Pfam" id="PF13976">
    <property type="entry name" value="gag_pre-integrs"/>
    <property type="match status" value="1"/>
</dbReference>
<dbReference type="Pfam" id="PF22936">
    <property type="entry name" value="Pol_BBD"/>
    <property type="match status" value="1"/>
</dbReference>
<dbReference type="AlphaFoldDB" id="A0AAV2CG11"/>
<accession>A0AAV2CG11</accession>
<evidence type="ECO:0000313" key="4">
    <source>
        <dbReference type="EMBL" id="CAL1354944.1"/>
    </source>
</evidence>
<dbReference type="InterPro" id="IPR036875">
    <property type="entry name" value="Znf_CCHC_sf"/>
</dbReference>
<dbReference type="Proteomes" id="UP001497516">
    <property type="component" value="Chromosome 1"/>
</dbReference>
<evidence type="ECO:0000313" key="5">
    <source>
        <dbReference type="Proteomes" id="UP001497516"/>
    </source>
</evidence>
<dbReference type="Pfam" id="PF14223">
    <property type="entry name" value="Retrotran_gag_2"/>
    <property type="match status" value="1"/>
</dbReference>